<name>A0AAX7UCT2_ASTCA</name>
<dbReference type="PROSITE" id="PS50853">
    <property type="entry name" value="FN3"/>
    <property type="match status" value="2"/>
</dbReference>
<dbReference type="AlphaFoldDB" id="A0AAX7UCT2"/>
<evidence type="ECO:0000313" key="26">
    <source>
        <dbReference type="Proteomes" id="UP000265100"/>
    </source>
</evidence>
<organism evidence="25 26">
    <name type="scientific">Astatotilapia calliptera</name>
    <name type="common">Eastern happy</name>
    <name type="synonym">Chromis callipterus</name>
    <dbReference type="NCBI Taxonomy" id="8154"/>
    <lineage>
        <taxon>Eukaryota</taxon>
        <taxon>Metazoa</taxon>
        <taxon>Chordata</taxon>
        <taxon>Craniata</taxon>
        <taxon>Vertebrata</taxon>
        <taxon>Euteleostomi</taxon>
        <taxon>Actinopterygii</taxon>
        <taxon>Neopterygii</taxon>
        <taxon>Teleostei</taxon>
        <taxon>Neoteleostei</taxon>
        <taxon>Acanthomorphata</taxon>
        <taxon>Ovalentaria</taxon>
        <taxon>Cichlomorphae</taxon>
        <taxon>Cichliformes</taxon>
        <taxon>Cichlidae</taxon>
        <taxon>African cichlids</taxon>
        <taxon>Pseudocrenilabrinae</taxon>
        <taxon>Haplochromini</taxon>
        <taxon>Astatotilapia</taxon>
    </lineage>
</organism>
<dbReference type="InterPro" id="IPR013761">
    <property type="entry name" value="SAM/pointed_sf"/>
</dbReference>
<dbReference type="EC" id="2.7.10.1" evidence="2"/>
<dbReference type="InterPro" id="IPR000719">
    <property type="entry name" value="Prot_kinase_dom"/>
</dbReference>
<keyword evidence="6" id="KW-0677">Repeat</keyword>
<dbReference type="FunFam" id="1.10.150.50:FF:000001">
    <property type="entry name" value="Ephrin type-A receptor 5"/>
    <property type="match status" value="1"/>
</dbReference>
<keyword evidence="13" id="KW-0675">Receptor</keyword>
<dbReference type="InterPro" id="IPR011641">
    <property type="entry name" value="Tyr-kin_ephrin_A/B_rcpt-like"/>
</dbReference>
<feature type="active site" description="Proton acceptor" evidence="16">
    <location>
        <position position="726"/>
    </location>
</feature>
<dbReference type="Pfam" id="PF01404">
    <property type="entry name" value="Ephrin_lbd"/>
    <property type="match status" value="1"/>
</dbReference>
<dbReference type="InterPro" id="IPR008266">
    <property type="entry name" value="Tyr_kinase_AS"/>
</dbReference>
<keyword evidence="7 17" id="KW-0547">Nucleotide-binding</keyword>
<feature type="domain" description="Eph LBD" evidence="24">
    <location>
        <begin position="36"/>
        <end position="212"/>
    </location>
</feature>
<dbReference type="FunFam" id="1.10.510.10:FF:000015">
    <property type="entry name" value="Ephrin type-B receptor 2"/>
    <property type="match status" value="1"/>
</dbReference>
<dbReference type="PROSITE" id="PS50011">
    <property type="entry name" value="PROTEIN_KINASE_DOM"/>
    <property type="match status" value="1"/>
</dbReference>
<evidence type="ECO:0000256" key="13">
    <source>
        <dbReference type="ARBA" id="ARBA00023170"/>
    </source>
</evidence>
<dbReference type="PROSITE" id="PS51550">
    <property type="entry name" value="EPH_LBD"/>
    <property type="match status" value="1"/>
</dbReference>
<dbReference type="InterPro" id="IPR020635">
    <property type="entry name" value="Tyr_kinase_cat_dom"/>
</dbReference>
<dbReference type="PROSITE" id="PS00107">
    <property type="entry name" value="PROTEIN_KINASE_ATP"/>
    <property type="match status" value="1"/>
</dbReference>
<dbReference type="GeneTree" id="ENSGT00940000160057"/>
<evidence type="ECO:0000256" key="5">
    <source>
        <dbReference type="ARBA" id="ARBA00022729"/>
    </source>
</evidence>
<dbReference type="GO" id="GO:0005524">
    <property type="term" value="F:ATP binding"/>
    <property type="evidence" value="ECO:0007669"/>
    <property type="project" value="UniProtKB-UniRule"/>
</dbReference>
<evidence type="ECO:0000256" key="4">
    <source>
        <dbReference type="ARBA" id="ARBA00022692"/>
    </source>
</evidence>
<reference evidence="25" key="1">
    <citation type="submission" date="2018-05" db="EMBL/GenBank/DDBJ databases">
        <authorList>
            <person name="Datahose"/>
        </authorList>
    </citation>
    <scope>NUCLEOTIDE SEQUENCE</scope>
</reference>
<keyword evidence="3" id="KW-0808">Transferase</keyword>
<dbReference type="PRINTS" id="PR00109">
    <property type="entry name" value="TYRKINASE"/>
</dbReference>
<sequence>MGAQRGPVAHGRASSCRGLLLLPLLAVLLGSCRAEEDVLMNTKLATSDLRWTSYPADDSQWEEASSRDDQQNTVRTYEICTITSTSSYWLRTRWIPLKAATTVYVEIWFSMMECSSLRQPCKETFNLYYYPSEADDATLTSPAWMENPYIKVATVAADHLMLRDARGRPNVKVLRLEGLRKAGLYLAFQSQSACMALLSVRVFYRKCPPLRRAFASFPETVPHSLVEQAQGVCVENAVTPPGEQSQPPSMLCGEDGEWVGQPTSSCACRPGYEAGETDVRCRACPSGHFKAESGPVGCSSCPANSNTRIPGSAYCPCHSGFYRADSDPPHSACTQPPSAPRSPVSQLNDTMVTLEWSEPLDRGGRHDLTYRVLCSTCGPVTSCFPCGDSVLYRPAQNGLTQRRVVVWGLRPQTKYIFTIQSLNGVSALSHSEPASSKLNITTSRDVPPPVSGLRRVEASESSLSLEWSVPVVHNQYKILDYELRYSLKGLNLWQYVFSRSSSLVLNGLQRATRYRVQVRARSQAGYGSFGAETGFNTLPDGVSQLMVTGVSASLGILVLAVAAIVGVMHPPSMKVYIDPFTYEDPNEAVREFAKEIDASFVKIEEVIGAGEFGEVCRGRLRIPGRKENYVAIKTLKGGYTEKQRRDFLSEASIMGQFQHPNIIHLEGVITTSCPVMILTEFMENGALDSFLRMNDGQFTTIQLVGMLRGIAAGMKYLSEMSYVHRDLAARNILVNSNLVCKVSDFGLSRFLTENSSDPTYTSSLGGKIPIRWTAPEAIAYRKFTSASDTWSYGIVMWEVMSYGERPYWDMSNQDVINAIEQDYRLPPPPECPASLHALMLDCWQKERANRPRFCDVVASLDRLIRNPTSLKVTGRGPDLSHPLLDQRVPPPLSACGSVSEWLRAIKMERYEQSFLQAGFTNLDIVSQLNTEDLLRVGVTLAGHQKKILSSIQTLRIHKAPPTMLY</sequence>
<feature type="domain" description="SAM" evidence="22">
    <location>
        <begin position="897"/>
        <end position="957"/>
    </location>
</feature>
<dbReference type="Gene3D" id="2.10.50.10">
    <property type="entry name" value="Tumor Necrosis Factor Receptor, subunit A, domain 2"/>
    <property type="match status" value="1"/>
</dbReference>
<dbReference type="PIRSF" id="PIRSF000666">
    <property type="entry name" value="TyrPK_ephrin_receptor"/>
    <property type="match status" value="1"/>
</dbReference>
<dbReference type="SUPFAM" id="SSF47769">
    <property type="entry name" value="SAM/Pointed domain"/>
    <property type="match status" value="1"/>
</dbReference>
<evidence type="ECO:0000256" key="10">
    <source>
        <dbReference type="ARBA" id="ARBA00022989"/>
    </source>
</evidence>
<evidence type="ECO:0000256" key="9">
    <source>
        <dbReference type="ARBA" id="ARBA00022840"/>
    </source>
</evidence>
<keyword evidence="4" id="KW-0812">Transmembrane</keyword>
<comment type="subcellular location">
    <subcellularLocation>
        <location evidence="1">Membrane</location>
        <topology evidence="1">Single-pass type I membrane protein</topology>
    </subcellularLocation>
</comment>
<keyword evidence="26" id="KW-1185">Reference proteome</keyword>
<evidence type="ECO:0000259" key="22">
    <source>
        <dbReference type="PROSITE" id="PS50105"/>
    </source>
</evidence>
<evidence type="ECO:0000256" key="6">
    <source>
        <dbReference type="ARBA" id="ARBA00022737"/>
    </source>
</evidence>
<dbReference type="InterPro" id="IPR001090">
    <property type="entry name" value="Ephrin_rcpt_lig-bd_dom"/>
</dbReference>
<dbReference type="Gene3D" id="2.60.40.10">
    <property type="entry name" value="Immunoglobulins"/>
    <property type="match status" value="2"/>
</dbReference>
<dbReference type="Gene3D" id="2.60.40.1770">
    <property type="entry name" value="ephrin a2 ectodomain"/>
    <property type="match status" value="1"/>
</dbReference>
<dbReference type="PANTHER" id="PTHR46877:SF19">
    <property type="entry name" value="RECEPTOR PROTEIN-TYROSINE KINASE"/>
    <property type="match status" value="1"/>
</dbReference>
<dbReference type="Pfam" id="PF14575">
    <property type="entry name" value="EphA2_TM"/>
    <property type="match status" value="1"/>
</dbReference>
<dbReference type="GO" id="GO:0007411">
    <property type="term" value="P:axon guidance"/>
    <property type="evidence" value="ECO:0007669"/>
    <property type="project" value="TreeGrafter"/>
</dbReference>
<dbReference type="GO" id="GO:0030425">
    <property type="term" value="C:dendrite"/>
    <property type="evidence" value="ECO:0007669"/>
    <property type="project" value="TreeGrafter"/>
</dbReference>
<evidence type="ECO:0000256" key="14">
    <source>
        <dbReference type="ARBA" id="ARBA00051243"/>
    </source>
</evidence>
<dbReference type="CDD" id="cd05065">
    <property type="entry name" value="PTKc_EphR_B"/>
    <property type="match status" value="1"/>
</dbReference>
<dbReference type="InterPro" id="IPR008979">
    <property type="entry name" value="Galactose-bd-like_sf"/>
</dbReference>
<dbReference type="GO" id="GO:0005005">
    <property type="term" value="F:transmembrane-ephrin receptor activity"/>
    <property type="evidence" value="ECO:0007669"/>
    <property type="project" value="TreeGrafter"/>
</dbReference>
<feature type="binding site" evidence="17 19">
    <location>
        <position position="633"/>
    </location>
    <ligand>
        <name>ATP</name>
        <dbReference type="ChEBI" id="CHEBI:30616"/>
    </ligand>
</feature>
<dbReference type="InterPro" id="IPR016257">
    <property type="entry name" value="Tyr_kinase_ephrin_rcpt"/>
</dbReference>
<dbReference type="Proteomes" id="UP000265100">
    <property type="component" value="Chromosome 3"/>
</dbReference>
<accession>A0AAX7UCT2</accession>
<evidence type="ECO:0000256" key="17">
    <source>
        <dbReference type="PIRSR" id="PIRSR000666-2"/>
    </source>
</evidence>
<dbReference type="InterPro" id="IPR001245">
    <property type="entry name" value="Ser-Thr/Tyr_kinase_cat_dom"/>
</dbReference>
<evidence type="ECO:0000256" key="7">
    <source>
        <dbReference type="ARBA" id="ARBA00022741"/>
    </source>
</evidence>
<dbReference type="GO" id="GO:0005886">
    <property type="term" value="C:plasma membrane"/>
    <property type="evidence" value="ECO:0007669"/>
    <property type="project" value="InterPro"/>
</dbReference>
<feature type="chain" id="PRO_5044348493" description="receptor protein-tyrosine kinase" evidence="20">
    <location>
        <begin position="35"/>
        <end position="965"/>
    </location>
</feature>
<dbReference type="FunFam" id="2.10.50.10:FF:000001">
    <property type="entry name" value="Ephrin type-A receptor 5"/>
    <property type="match status" value="1"/>
</dbReference>
<reference evidence="25" key="2">
    <citation type="submission" date="2025-08" db="UniProtKB">
        <authorList>
            <consortium name="Ensembl"/>
        </authorList>
    </citation>
    <scope>IDENTIFICATION</scope>
</reference>
<dbReference type="PROSITE" id="PS51257">
    <property type="entry name" value="PROKAR_LIPOPROTEIN"/>
    <property type="match status" value="1"/>
</dbReference>
<comment type="function">
    <text evidence="15">Receptor tyrosine kinase which binds promiscuously transmembrane ephrin-B family ligands residing on adjacent cells, leading to contact-dependent bidirectional signaling into neighboring cells. The signaling pathway downstream of the receptor is referred to as forward signaling while the signaling pathway downstream of the ephrin ligand is referred to as reverse signaling. Together with its cognate ligand/functional ligand EFNB2 is involved in the regulation of cell adhesion and cell migration, and plays a central role in heart morphogenesis, angiogenesis and blood vessel remodeling and permeability. EPHB4-mediated forward signaling controls cellular repulsion and segregation from EFNB2-expressing cells. Involved in somitogenesis.</text>
</comment>
<evidence type="ECO:0000256" key="1">
    <source>
        <dbReference type="ARBA" id="ARBA00004479"/>
    </source>
</evidence>
<protein>
    <recommendedName>
        <fullName evidence="2">receptor protein-tyrosine kinase</fullName>
        <ecNumber evidence="2">2.7.10.1</ecNumber>
    </recommendedName>
</protein>
<dbReference type="Pfam" id="PF07714">
    <property type="entry name" value="PK_Tyr_Ser-Thr"/>
    <property type="match status" value="1"/>
</dbReference>
<feature type="domain" description="Fibronectin type-III" evidence="23">
    <location>
        <begin position="449"/>
        <end position="540"/>
    </location>
</feature>
<evidence type="ECO:0000256" key="16">
    <source>
        <dbReference type="PIRSR" id="PIRSR000666-1"/>
    </source>
</evidence>
<evidence type="ECO:0000256" key="12">
    <source>
        <dbReference type="ARBA" id="ARBA00023137"/>
    </source>
</evidence>
<keyword evidence="5 20" id="KW-0732">Signal</keyword>
<dbReference type="InterPro" id="IPR017441">
    <property type="entry name" value="Protein_kinase_ATP_BS"/>
</dbReference>
<evidence type="ECO:0000256" key="11">
    <source>
        <dbReference type="ARBA" id="ARBA00023136"/>
    </source>
</evidence>
<evidence type="ECO:0000256" key="8">
    <source>
        <dbReference type="ARBA" id="ARBA00022777"/>
    </source>
</evidence>
<evidence type="ECO:0000256" key="18">
    <source>
        <dbReference type="PIRSR" id="PIRSR000666-3"/>
    </source>
</evidence>
<dbReference type="SUPFAM" id="SSF49265">
    <property type="entry name" value="Fibronectin type III"/>
    <property type="match status" value="1"/>
</dbReference>
<evidence type="ECO:0000259" key="24">
    <source>
        <dbReference type="PROSITE" id="PS51550"/>
    </source>
</evidence>
<dbReference type="SMART" id="SM00615">
    <property type="entry name" value="EPH_lbd"/>
    <property type="match status" value="1"/>
</dbReference>
<keyword evidence="10" id="KW-1133">Transmembrane helix</keyword>
<dbReference type="Ensembl" id="ENSACLT00000050697.1">
    <property type="protein sequence ID" value="ENSACLP00000067144.1"/>
    <property type="gene ID" value="ENSACLG00000008110.2"/>
</dbReference>
<evidence type="ECO:0000256" key="20">
    <source>
        <dbReference type="SAM" id="SignalP"/>
    </source>
</evidence>
<dbReference type="SMART" id="SM01411">
    <property type="entry name" value="Ephrin_rec_like"/>
    <property type="match status" value="1"/>
</dbReference>
<dbReference type="PROSITE" id="PS50105">
    <property type="entry name" value="SAM_DOMAIN"/>
    <property type="match status" value="1"/>
</dbReference>
<dbReference type="PROSITE" id="PS00109">
    <property type="entry name" value="PROTEIN_KINASE_TYR"/>
    <property type="match status" value="1"/>
</dbReference>
<evidence type="ECO:0000256" key="15">
    <source>
        <dbReference type="ARBA" id="ARBA00055965"/>
    </source>
</evidence>
<dbReference type="Gene3D" id="3.30.200.20">
    <property type="entry name" value="Phosphorylase Kinase, domain 1"/>
    <property type="match status" value="1"/>
</dbReference>
<feature type="signal peptide" evidence="20">
    <location>
        <begin position="1"/>
        <end position="34"/>
    </location>
</feature>
<feature type="domain" description="Protein kinase" evidence="21">
    <location>
        <begin position="601"/>
        <end position="884"/>
    </location>
</feature>
<dbReference type="Gene3D" id="1.10.510.10">
    <property type="entry name" value="Transferase(Phosphotransferase) domain 1"/>
    <property type="match status" value="1"/>
</dbReference>
<evidence type="ECO:0000256" key="19">
    <source>
        <dbReference type="PROSITE-ProRule" id="PRU10141"/>
    </source>
</evidence>
<dbReference type="Gene3D" id="2.60.120.260">
    <property type="entry name" value="Galactose-binding domain-like"/>
    <property type="match status" value="1"/>
</dbReference>
<dbReference type="Gene3D" id="1.10.150.50">
    <property type="entry name" value="Transcription Factor, Ets-1"/>
    <property type="match status" value="1"/>
</dbReference>
<keyword evidence="8" id="KW-0418">Kinase</keyword>
<evidence type="ECO:0000259" key="23">
    <source>
        <dbReference type="PROSITE" id="PS50853"/>
    </source>
</evidence>
<keyword evidence="12" id="KW-0829">Tyrosine-protein kinase</keyword>
<evidence type="ECO:0000313" key="25">
    <source>
        <dbReference type="Ensembl" id="ENSACLP00000067144.1"/>
    </source>
</evidence>
<keyword evidence="18" id="KW-1015">Disulfide bond</keyword>
<dbReference type="Pfam" id="PF07699">
    <property type="entry name" value="Ephrin_rec_like"/>
    <property type="match status" value="1"/>
</dbReference>
<dbReference type="Pfam" id="PF00536">
    <property type="entry name" value="SAM_1"/>
    <property type="match status" value="1"/>
</dbReference>
<keyword evidence="9 17" id="KW-0067">ATP-binding</keyword>
<dbReference type="FunFam" id="2.60.40.10:FF:000059">
    <property type="entry name" value="Ephrin type-A receptor 6"/>
    <property type="match status" value="1"/>
</dbReference>
<dbReference type="InterPro" id="IPR050449">
    <property type="entry name" value="Ephrin_rcpt_TKs"/>
</dbReference>
<dbReference type="InterPro" id="IPR036116">
    <property type="entry name" value="FN3_sf"/>
</dbReference>
<feature type="disulfide bond" evidence="18">
    <location>
        <begin position="80"/>
        <end position="194"/>
    </location>
</feature>
<dbReference type="SMART" id="SM00060">
    <property type="entry name" value="FN3"/>
    <property type="match status" value="2"/>
</dbReference>
<evidence type="ECO:0000256" key="2">
    <source>
        <dbReference type="ARBA" id="ARBA00011902"/>
    </source>
</evidence>
<dbReference type="SMART" id="SM00219">
    <property type="entry name" value="TyrKc"/>
    <property type="match status" value="1"/>
</dbReference>
<dbReference type="InterPro" id="IPR003961">
    <property type="entry name" value="FN3_dom"/>
</dbReference>
<dbReference type="CDD" id="cd00063">
    <property type="entry name" value="FN3"/>
    <property type="match status" value="2"/>
</dbReference>
<comment type="catalytic activity">
    <reaction evidence="14">
        <text>L-tyrosyl-[protein] + ATP = O-phospho-L-tyrosyl-[protein] + ADP + H(+)</text>
        <dbReference type="Rhea" id="RHEA:10596"/>
        <dbReference type="Rhea" id="RHEA-COMP:10136"/>
        <dbReference type="Rhea" id="RHEA-COMP:20101"/>
        <dbReference type="ChEBI" id="CHEBI:15378"/>
        <dbReference type="ChEBI" id="CHEBI:30616"/>
        <dbReference type="ChEBI" id="CHEBI:46858"/>
        <dbReference type="ChEBI" id="CHEBI:61978"/>
        <dbReference type="ChEBI" id="CHEBI:456216"/>
        <dbReference type="EC" id="2.7.10.1"/>
    </reaction>
</comment>
<dbReference type="InterPro" id="IPR011009">
    <property type="entry name" value="Kinase-like_dom_sf"/>
</dbReference>
<reference evidence="25" key="3">
    <citation type="submission" date="2025-09" db="UniProtKB">
        <authorList>
            <consortium name="Ensembl"/>
        </authorList>
    </citation>
    <scope>IDENTIFICATION</scope>
</reference>
<dbReference type="InterPro" id="IPR013783">
    <property type="entry name" value="Ig-like_fold"/>
</dbReference>
<feature type="disulfide bond" evidence="18">
    <location>
        <begin position="114"/>
        <end position="121"/>
    </location>
</feature>
<dbReference type="InterPro" id="IPR027936">
    <property type="entry name" value="Eph_TM"/>
</dbReference>
<dbReference type="SUPFAM" id="SSF49785">
    <property type="entry name" value="Galactose-binding domain-like"/>
    <property type="match status" value="1"/>
</dbReference>
<dbReference type="InterPro" id="IPR001660">
    <property type="entry name" value="SAM"/>
</dbReference>
<evidence type="ECO:0000259" key="21">
    <source>
        <dbReference type="PROSITE" id="PS50011"/>
    </source>
</evidence>
<dbReference type="Pfam" id="PF00041">
    <property type="entry name" value="fn3"/>
    <property type="match status" value="2"/>
</dbReference>
<feature type="binding site" evidence="17">
    <location>
        <begin position="607"/>
        <end position="615"/>
    </location>
    <ligand>
        <name>ATP</name>
        <dbReference type="ChEBI" id="CHEBI:30616"/>
    </ligand>
</feature>
<feature type="domain" description="Fibronectin type-III" evidence="23">
    <location>
        <begin position="336"/>
        <end position="445"/>
    </location>
</feature>
<dbReference type="Pfam" id="PF25599">
    <property type="entry name" value="Ephrin_CRD"/>
    <property type="match status" value="1"/>
</dbReference>
<dbReference type="PANTHER" id="PTHR46877">
    <property type="entry name" value="EPH RECEPTOR A5"/>
    <property type="match status" value="1"/>
</dbReference>
<evidence type="ECO:0000256" key="3">
    <source>
        <dbReference type="ARBA" id="ARBA00022679"/>
    </source>
</evidence>
<dbReference type="SUPFAM" id="SSF56112">
    <property type="entry name" value="Protein kinase-like (PK-like)"/>
    <property type="match status" value="1"/>
</dbReference>
<dbReference type="FunFam" id="3.30.200.20:FF:000001">
    <property type="entry name" value="Ephrin type-A receptor 5"/>
    <property type="match status" value="1"/>
</dbReference>
<dbReference type="SMART" id="SM00454">
    <property type="entry name" value="SAM"/>
    <property type="match status" value="1"/>
</dbReference>
<proteinExistence type="predicted"/>
<keyword evidence="11" id="KW-0472">Membrane</keyword>